<evidence type="ECO:0000313" key="4">
    <source>
        <dbReference type="Proteomes" id="UP001255856"/>
    </source>
</evidence>
<dbReference type="PANTHER" id="PTHR11220:SF1">
    <property type="entry name" value="HEME-BINDING PROTEIN 2"/>
    <property type="match status" value="1"/>
</dbReference>
<gene>
    <name evidence="3" type="ORF">QBZ16_004496</name>
</gene>
<reference evidence="3" key="1">
    <citation type="submission" date="2021-01" db="EMBL/GenBank/DDBJ databases">
        <authorList>
            <person name="Eckstrom K.M.E."/>
        </authorList>
    </citation>
    <scope>NUCLEOTIDE SEQUENCE</scope>
    <source>
        <strain evidence="3">UVCC 0001</strain>
    </source>
</reference>
<feature type="chain" id="PRO_5042268909" evidence="2">
    <location>
        <begin position="24"/>
        <end position="227"/>
    </location>
</feature>
<dbReference type="PANTHER" id="PTHR11220">
    <property type="entry name" value="HEME-BINDING PROTEIN-RELATED"/>
    <property type="match status" value="1"/>
</dbReference>
<evidence type="ECO:0000256" key="2">
    <source>
        <dbReference type="SAM" id="SignalP"/>
    </source>
</evidence>
<accession>A0AAD9II87</accession>
<proteinExistence type="inferred from homology"/>
<dbReference type="AlphaFoldDB" id="A0AAD9II87"/>
<dbReference type="InterPro" id="IPR011256">
    <property type="entry name" value="Reg_factor_effector_dom_sf"/>
</dbReference>
<dbReference type="InterPro" id="IPR006917">
    <property type="entry name" value="SOUL_heme-bd"/>
</dbReference>
<dbReference type="Pfam" id="PF04832">
    <property type="entry name" value="SOUL"/>
    <property type="match status" value="1"/>
</dbReference>
<comment type="similarity">
    <text evidence="1">Belongs to the HEBP family.</text>
</comment>
<dbReference type="Proteomes" id="UP001255856">
    <property type="component" value="Unassembled WGS sequence"/>
</dbReference>
<evidence type="ECO:0000313" key="3">
    <source>
        <dbReference type="EMBL" id="KAK2077650.1"/>
    </source>
</evidence>
<organism evidence="3 4">
    <name type="scientific">Prototheca wickerhamii</name>
    <dbReference type="NCBI Taxonomy" id="3111"/>
    <lineage>
        <taxon>Eukaryota</taxon>
        <taxon>Viridiplantae</taxon>
        <taxon>Chlorophyta</taxon>
        <taxon>core chlorophytes</taxon>
        <taxon>Trebouxiophyceae</taxon>
        <taxon>Chlorellales</taxon>
        <taxon>Chlorellaceae</taxon>
        <taxon>Prototheca</taxon>
    </lineage>
</organism>
<feature type="signal peptide" evidence="2">
    <location>
        <begin position="1"/>
        <end position="23"/>
    </location>
</feature>
<dbReference type="EMBL" id="JASFZW010000006">
    <property type="protein sequence ID" value="KAK2077650.1"/>
    <property type="molecule type" value="Genomic_DNA"/>
</dbReference>
<sequence>MAAKYACLALFLAALSASSVVDARTLSDIELIAPPPAFCKGLDCPKYKVLNTTATYEIREYKPSTWITTNVLGWSIMMARAVGLKKLNNYTDGANASGLPINETLPTTIGIKATPGPFGERVYTISKFAPLAYEGAPPAPIDPQVTITQLPAFKAYVNATAGFKMDEFSIAAMAARLVQDVQLNEGVVLGGDYTFAAYDNFTITATLRHNEVWIIAPATQTDAIESQ</sequence>
<evidence type="ECO:0000256" key="1">
    <source>
        <dbReference type="ARBA" id="ARBA00009817"/>
    </source>
</evidence>
<keyword evidence="4" id="KW-1185">Reference proteome</keyword>
<dbReference type="Gene3D" id="3.20.80.10">
    <property type="entry name" value="Regulatory factor, effector binding domain"/>
    <property type="match status" value="1"/>
</dbReference>
<name>A0AAD9II87_PROWI</name>
<comment type="caution">
    <text evidence="3">The sequence shown here is derived from an EMBL/GenBank/DDBJ whole genome shotgun (WGS) entry which is preliminary data.</text>
</comment>
<protein>
    <submittedName>
        <fullName evidence="3">Uncharacterized protein</fullName>
    </submittedName>
</protein>
<dbReference type="SUPFAM" id="SSF55136">
    <property type="entry name" value="Probable bacterial effector-binding domain"/>
    <property type="match status" value="1"/>
</dbReference>
<keyword evidence="2" id="KW-0732">Signal</keyword>